<name>A0AAD1FZC8_SPHMI</name>
<gene>
    <name evidence="2" type="ORF">DFR51_2079</name>
    <name evidence="1" type="ORF">SmB9_02810</name>
</gene>
<dbReference type="Proteomes" id="UP000276029">
    <property type="component" value="Unassembled WGS sequence"/>
</dbReference>
<reference evidence="1 3" key="1">
    <citation type="submission" date="2018-06" db="EMBL/GenBank/DDBJ databases">
        <title>Complete Genome Sequence of the Microcystin-Degrading Bacterium Sphingosinicella microcystinivorans Strain B-9.</title>
        <authorList>
            <person name="Jin H."/>
            <person name="Nishizawa T."/>
            <person name="Guo Y."/>
            <person name="Nishizawa A."/>
            <person name="Park H."/>
            <person name="Kato H."/>
            <person name="Tsuji K."/>
            <person name="Harada K."/>
        </authorList>
    </citation>
    <scope>NUCLEOTIDE SEQUENCE [LARGE SCALE GENOMIC DNA]</scope>
    <source>
        <strain evidence="1 3">B9</strain>
    </source>
</reference>
<keyword evidence="4" id="KW-1185">Reference proteome</keyword>
<proteinExistence type="predicted"/>
<dbReference type="EMBL" id="RBWX01000008">
    <property type="protein sequence ID" value="RKS88868.1"/>
    <property type="molecule type" value="Genomic_DNA"/>
</dbReference>
<evidence type="ECO:0000313" key="3">
    <source>
        <dbReference type="Proteomes" id="UP000275727"/>
    </source>
</evidence>
<reference evidence="2 4" key="2">
    <citation type="submission" date="2018-10" db="EMBL/GenBank/DDBJ databases">
        <title>Genomic Encyclopedia of Type Strains, Phase IV (KMG-IV): sequencing the most valuable type-strain genomes for metagenomic binning, comparative biology and taxonomic classification.</title>
        <authorList>
            <person name="Goeker M."/>
        </authorList>
    </citation>
    <scope>NUCLEOTIDE SEQUENCE [LARGE SCALE GENOMIC DNA]</scope>
    <source>
        <strain evidence="2 4">DSM 19791</strain>
    </source>
</reference>
<evidence type="ECO:0000313" key="2">
    <source>
        <dbReference type="EMBL" id="RKS88868.1"/>
    </source>
</evidence>
<dbReference type="RefSeq" id="WP_121050692.1">
    <property type="nucleotide sequence ID" value="NZ_AP018711.1"/>
</dbReference>
<dbReference type="KEGG" id="smic:SmB9_02810"/>
<evidence type="ECO:0000313" key="4">
    <source>
        <dbReference type="Proteomes" id="UP000276029"/>
    </source>
</evidence>
<dbReference type="Proteomes" id="UP000275727">
    <property type="component" value="Chromosome"/>
</dbReference>
<evidence type="ECO:0000313" key="1">
    <source>
        <dbReference type="EMBL" id="BBE32623.1"/>
    </source>
</evidence>
<dbReference type="AlphaFoldDB" id="A0AAD1FZC8"/>
<dbReference type="EMBL" id="AP018711">
    <property type="protein sequence ID" value="BBE32623.1"/>
    <property type="molecule type" value="Genomic_DNA"/>
</dbReference>
<accession>A0AAD1FZC8</accession>
<organism evidence="1 3">
    <name type="scientific">Sphingosinicella microcystinivorans</name>
    <dbReference type="NCBI Taxonomy" id="335406"/>
    <lineage>
        <taxon>Bacteria</taxon>
        <taxon>Pseudomonadati</taxon>
        <taxon>Pseudomonadota</taxon>
        <taxon>Alphaproteobacteria</taxon>
        <taxon>Sphingomonadales</taxon>
        <taxon>Sphingosinicellaceae</taxon>
        <taxon>Sphingosinicella</taxon>
    </lineage>
</organism>
<sequence length="75" mass="8578">MKDQTEFYQERIAAAQRAITEAVLMNVRKQAILARDRWIELARQHTHNLLEGEKVRTAKLARDAERELAAAAFGS</sequence>
<protein>
    <submittedName>
        <fullName evidence="1">Uncharacterized protein</fullName>
    </submittedName>
</protein>